<name>A0ABZ1SQG0_9ACTN</name>
<gene>
    <name evidence="1" type="ORF">OG913_31620</name>
</gene>
<keyword evidence="2" id="KW-1185">Reference proteome</keyword>
<protein>
    <submittedName>
        <fullName evidence="1">Uncharacterized protein</fullName>
    </submittedName>
</protein>
<accession>A0ABZ1SQG0</accession>
<evidence type="ECO:0000313" key="1">
    <source>
        <dbReference type="EMBL" id="WUP73892.1"/>
    </source>
</evidence>
<sequence>MTVAGRADPDLLRERVLLAVLFGLVGWAHLQERRDALAMASVS</sequence>
<organism evidence="1 2">
    <name type="scientific">Microbispora hainanensis</name>
    <dbReference type="NCBI Taxonomy" id="568844"/>
    <lineage>
        <taxon>Bacteria</taxon>
        <taxon>Bacillati</taxon>
        <taxon>Actinomycetota</taxon>
        <taxon>Actinomycetes</taxon>
        <taxon>Streptosporangiales</taxon>
        <taxon>Streptosporangiaceae</taxon>
        <taxon>Microbispora</taxon>
    </lineage>
</organism>
<dbReference type="Proteomes" id="UP001432011">
    <property type="component" value="Chromosome"/>
</dbReference>
<dbReference type="EMBL" id="CP108085">
    <property type="protein sequence ID" value="WUP73892.1"/>
    <property type="molecule type" value="Genomic_DNA"/>
</dbReference>
<reference evidence="1" key="1">
    <citation type="submission" date="2022-10" db="EMBL/GenBank/DDBJ databases">
        <title>The complete genomes of actinobacterial strains from the NBC collection.</title>
        <authorList>
            <person name="Joergensen T.S."/>
            <person name="Alvarez Arevalo M."/>
            <person name="Sterndorff E.B."/>
            <person name="Faurdal D."/>
            <person name="Vuksanovic O."/>
            <person name="Mourched A.-S."/>
            <person name="Charusanti P."/>
            <person name="Shaw S."/>
            <person name="Blin K."/>
            <person name="Weber T."/>
        </authorList>
    </citation>
    <scope>NUCLEOTIDE SEQUENCE</scope>
    <source>
        <strain evidence="1">NBC_00254</strain>
    </source>
</reference>
<evidence type="ECO:0000313" key="2">
    <source>
        <dbReference type="Proteomes" id="UP001432011"/>
    </source>
</evidence>
<proteinExistence type="predicted"/>
<dbReference type="RefSeq" id="WP_260617551.1">
    <property type="nucleotide sequence ID" value="NZ_CP108085.1"/>
</dbReference>